<evidence type="ECO:0000256" key="1">
    <source>
        <dbReference type="ARBA" id="ARBA00022723"/>
    </source>
</evidence>
<comment type="caution">
    <text evidence="4">The sequence shown here is derived from an EMBL/GenBank/DDBJ whole genome shotgun (WGS) entry which is preliminary data.</text>
</comment>
<evidence type="ECO:0000259" key="3">
    <source>
        <dbReference type="SMART" id="SM01007"/>
    </source>
</evidence>
<dbReference type="InterPro" id="IPR001303">
    <property type="entry name" value="Aldolase_II/adducin_N"/>
</dbReference>
<dbReference type="Gene3D" id="3.40.225.10">
    <property type="entry name" value="Class II aldolase/adducin N-terminal domain"/>
    <property type="match status" value="1"/>
</dbReference>
<keyword evidence="1" id="KW-0479">Metal-binding</keyword>
<dbReference type="GO" id="GO:0019323">
    <property type="term" value="P:pentose catabolic process"/>
    <property type="evidence" value="ECO:0007669"/>
    <property type="project" value="TreeGrafter"/>
</dbReference>
<name>A0A7J2TKP4_ARCFL</name>
<dbReference type="GO" id="GO:0016832">
    <property type="term" value="F:aldehyde-lyase activity"/>
    <property type="evidence" value="ECO:0007669"/>
    <property type="project" value="TreeGrafter"/>
</dbReference>
<keyword evidence="2" id="KW-0456">Lyase</keyword>
<dbReference type="Pfam" id="PF00596">
    <property type="entry name" value="Aldolase_II"/>
    <property type="match status" value="1"/>
</dbReference>
<sequence length="183" mass="20354">MIEEAIEIGRLLFHMGLIDGASGNISFRDKEILITRTGANLDSLSHSDFVPISDPMASRDKAVHARIYELTDFRAVIHCHGIFNVVLSLRAREIIPLDLEGRIYFGKIPVISREFGSKEYVEEIASAVREFGVALASGHGIYSAGKNLRDAFNKACYAEHSCKVLYFSELLDKLEHGKSGKKL</sequence>
<dbReference type="InterPro" id="IPR036409">
    <property type="entry name" value="Aldolase_II/adducin_N_sf"/>
</dbReference>
<evidence type="ECO:0000256" key="2">
    <source>
        <dbReference type="ARBA" id="ARBA00023239"/>
    </source>
</evidence>
<proteinExistence type="predicted"/>
<dbReference type="AlphaFoldDB" id="A0A7J2TKP4"/>
<dbReference type="EMBL" id="DSLA01000113">
    <property type="protein sequence ID" value="HEH35938.1"/>
    <property type="molecule type" value="Genomic_DNA"/>
</dbReference>
<feature type="domain" description="Class II aldolase/adducin N-terminal" evidence="3">
    <location>
        <begin position="3"/>
        <end position="166"/>
    </location>
</feature>
<dbReference type="InterPro" id="IPR050197">
    <property type="entry name" value="Aldolase_class_II_sugar_metab"/>
</dbReference>
<dbReference type="PANTHER" id="PTHR22789">
    <property type="entry name" value="FUCULOSE PHOSPHATE ALDOLASE"/>
    <property type="match status" value="1"/>
</dbReference>
<accession>A0A7J2TKP4</accession>
<dbReference type="SUPFAM" id="SSF53639">
    <property type="entry name" value="AraD/HMP-PK domain-like"/>
    <property type="match status" value="1"/>
</dbReference>
<evidence type="ECO:0000313" key="4">
    <source>
        <dbReference type="EMBL" id="HEH35938.1"/>
    </source>
</evidence>
<organism evidence="4">
    <name type="scientific">Archaeoglobus fulgidus</name>
    <dbReference type="NCBI Taxonomy" id="2234"/>
    <lineage>
        <taxon>Archaea</taxon>
        <taxon>Methanobacteriati</taxon>
        <taxon>Methanobacteriota</taxon>
        <taxon>Archaeoglobi</taxon>
        <taxon>Archaeoglobales</taxon>
        <taxon>Archaeoglobaceae</taxon>
        <taxon>Archaeoglobus</taxon>
    </lineage>
</organism>
<dbReference type="GO" id="GO:0046872">
    <property type="term" value="F:metal ion binding"/>
    <property type="evidence" value="ECO:0007669"/>
    <property type="project" value="UniProtKB-KW"/>
</dbReference>
<reference evidence="4" key="1">
    <citation type="journal article" date="2020" name="mSystems">
        <title>Genome- and Community-Level Interaction Insights into Carbon Utilization and Element Cycling Functions of Hydrothermarchaeota in Hydrothermal Sediment.</title>
        <authorList>
            <person name="Zhou Z."/>
            <person name="Liu Y."/>
            <person name="Xu W."/>
            <person name="Pan J."/>
            <person name="Luo Z.H."/>
            <person name="Li M."/>
        </authorList>
    </citation>
    <scope>NUCLEOTIDE SEQUENCE [LARGE SCALE GENOMIC DNA]</scope>
    <source>
        <strain evidence="4">SpSt-26</strain>
    </source>
</reference>
<protein>
    <submittedName>
        <fullName evidence="4">Fructose-bisphosphate aldolase</fullName>
    </submittedName>
</protein>
<dbReference type="GO" id="GO:0005829">
    <property type="term" value="C:cytosol"/>
    <property type="evidence" value="ECO:0007669"/>
    <property type="project" value="TreeGrafter"/>
</dbReference>
<dbReference type="SMART" id="SM01007">
    <property type="entry name" value="Aldolase_II"/>
    <property type="match status" value="1"/>
</dbReference>
<dbReference type="PANTHER" id="PTHR22789:SF0">
    <property type="entry name" value="3-OXO-TETRONATE 4-PHOSPHATE DECARBOXYLASE-RELATED"/>
    <property type="match status" value="1"/>
</dbReference>
<gene>
    <name evidence="4" type="ORF">ENP88_07370</name>
</gene>
<dbReference type="UniPathway" id="UPA00071"/>